<dbReference type="Pfam" id="PF08448">
    <property type="entry name" value="PAS_4"/>
    <property type="match status" value="1"/>
</dbReference>
<dbReference type="AlphaFoldDB" id="A0A841L9E7"/>
<evidence type="ECO:0000256" key="6">
    <source>
        <dbReference type="ARBA" id="ARBA00022777"/>
    </source>
</evidence>
<dbReference type="GO" id="GO:0005524">
    <property type="term" value="F:ATP binding"/>
    <property type="evidence" value="ECO:0007669"/>
    <property type="project" value="UniProtKB-KW"/>
</dbReference>
<feature type="domain" description="Signal transduction histidine kinase HWE region" evidence="8">
    <location>
        <begin position="172"/>
        <end position="255"/>
    </location>
</feature>
<dbReference type="InterPro" id="IPR035965">
    <property type="entry name" value="PAS-like_dom_sf"/>
</dbReference>
<gene>
    <name evidence="9" type="ORF">FHS79_003365</name>
</gene>
<dbReference type="Gene3D" id="3.30.565.10">
    <property type="entry name" value="Histidine kinase-like ATPase, C-terminal domain"/>
    <property type="match status" value="1"/>
</dbReference>
<dbReference type="PANTHER" id="PTHR41523:SF7">
    <property type="entry name" value="HISTIDINE KINASE"/>
    <property type="match status" value="1"/>
</dbReference>
<accession>A0A841L9E7</accession>
<evidence type="ECO:0000313" key="10">
    <source>
        <dbReference type="Proteomes" id="UP000538147"/>
    </source>
</evidence>
<dbReference type="InterPro" id="IPR036890">
    <property type="entry name" value="HATPase_C_sf"/>
</dbReference>
<dbReference type="Gene3D" id="3.30.450.20">
    <property type="entry name" value="PAS domain"/>
    <property type="match status" value="1"/>
</dbReference>
<keyword evidence="5" id="KW-0547">Nucleotide-binding</keyword>
<dbReference type="EC" id="2.7.13.3" evidence="2"/>
<name>A0A841L9E7_9SPHN</name>
<dbReference type="SUPFAM" id="SSF55874">
    <property type="entry name" value="ATPase domain of HSP90 chaperone/DNA topoisomerase II/histidine kinase"/>
    <property type="match status" value="1"/>
</dbReference>
<sequence>MAMASHEREPLTPRRLTAAAMALASAGAAAENQALQADVAALAEAAAVLSGVLAASGDCIKVLSLDGRILFVNDSGRHILEMLEGESLHNLHWTSFWPNEPRAVSGLADACAGRDSRFVGSTPTLRGNNKQWDVRITPVRGAGDAVTQILVVSRDITDQQRLEVQKALLSDELEHRIKNMLTMVAAIAHQTLRAPATVEEASASFAERIQALARAQTILTRSSWESADLRAVVIDALEPFREAGCERRFTIQGPTVDLSAGRVLALVLAVHELAANAVKYGALSGADGHVSVVWSITSRDLLVFTWSEAGGPEVFPPERTGFGSRLIKQMLAAEFRGTVALDFAASGACCVLTAPLH</sequence>
<dbReference type="RefSeq" id="WP_184202651.1">
    <property type="nucleotide sequence ID" value="NZ_JACIIV010000034.1"/>
</dbReference>
<evidence type="ECO:0000256" key="3">
    <source>
        <dbReference type="ARBA" id="ARBA00022553"/>
    </source>
</evidence>
<keyword evidence="10" id="KW-1185">Reference proteome</keyword>
<dbReference type="GO" id="GO:0004673">
    <property type="term" value="F:protein histidine kinase activity"/>
    <property type="evidence" value="ECO:0007669"/>
    <property type="project" value="UniProtKB-EC"/>
</dbReference>
<dbReference type="Proteomes" id="UP000538147">
    <property type="component" value="Unassembled WGS sequence"/>
</dbReference>
<dbReference type="SMART" id="SM00911">
    <property type="entry name" value="HWE_HK"/>
    <property type="match status" value="1"/>
</dbReference>
<keyword evidence="6 9" id="KW-0418">Kinase</keyword>
<dbReference type="SUPFAM" id="SSF55785">
    <property type="entry name" value="PYP-like sensor domain (PAS domain)"/>
    <property type="match status" value="1"/>
</dbReference>
<dbReference type="Pfam" id="PF07536">
    <property type="entry name" value="HWE_HK"/>
    <property type="match status" value="1"/>
</dbReference>
<evidence type="ECO:0000256" key="5">
    <source>
        <dbReference type="ARBA" id="ARBA00022741"/>
    </source>
</evidence>
<evidence type="ECO:0000256" key="2">
    <source>
        <dbReference type="ARBA" id="ARBA00012438"/>
    </source>
</evidence>
<evidence type="ECO:0000259" key="8">
    <source>
        <dbReference type="SMART" id="SM00911"/>
    </source>
</evidence>
<organism evidence="9 10">
    <name type="scientific">Polymorphobacter multimanifer</name>
    <dbReference type="NCBI Taxonomy" id="1070431"/>
    <lineage>
        <taxon>Bacteria</taxon>
        <taxon>Pseudomonadati</taxon>
        <taxon>Pseudomonadota</taxon>
        <taxon>Alphaproteobacteria</taxon>
        <taxon>Sphingomonadales</taxon>
        <taxon>Sphingosinicellaceae</taxon>
        <taxon>Polymorphobacter</taxon>
    </lineage>
</organism>
<keyword evidence="7" id="KW-0067">ATP-binding</keyword>
<reference evidence="9 10" key="1">
    <citation type="submission" date="2020-08" db="EMBL/GenBank/DDBJ databases">
        <title>Genomic Encyclopedia of Type Strains, Phase IV (KMG-IV): sequencing the most valuable type-strain genomes for metagenomic binning, comparative biology and taxonomic classification.</title>
        <authorList>
            <person name="Goeker M."/>
        </authorList>
    </citation>
    <scope>NUCLEOTIDE SEQUENCE [LARGE SCALE GENOMIC DNA]</scope>
    <source>
        <strain evidence="9 10">DSM 102189</strain>
    </source>
</reference>
<comment type="catalytic activity">
    <reaction evidence="1">
        <text>ATP + protein L-histidine = ADP + protein N-phospho-L-histidine.</text>
        <dbReference type="EC" id="2.7.13.3"/>
    </reaction>
</comment>
<evidence type="ECO:0000256" key="4">
    <source>
        <dbReference type="ARBA" id="ARBA00022679"/>
    </source>
</evidence>
<evidence type="ECO:0000313" key="9">
    <source>
        <dbReference type="EMBL" id="MBB6229164.1"/>
    </source>
</evidence>
<dbReference type="EMBL" id="JACIIV010000034">
    <property type="protein sequence ID" value="MBB6229164.1"/>
    <property type="molecule type" value="Genomic_DNA"/>
</dbReference>
<dbReference type="InterPro" id="IPR000014">
    <property type="entry name" value="PAS"/>
</dbReference>
<dbReference type="InterPro" id="IPR013656">
    <property type="entry name" value="PAS_4"/>
</dbReference>
<comment type="caution">
    <text evidence="9">The sequence shown here is derived from an EMBL/GenBank/DDBJ whole genome shotgun (WGS) entry which is preliminary data.</text>
</comment>
<dbReference type="InterPro" id="IPR011102">
    <property type="entry name" value="Sig_transdc_His_kinase_HWE"/>
</dbReference>
<keyword evidence="3" id="KW-0597">Phosphoprotein</keyword>
<evidence type="ECO:0000256" key="7">
    <source>
        <dbReference type="ARBA" id="ARBA00022840"/>
    </source>
</evidence>
<evidence type="ECO:0000256" key="1">
    <source>
        <dbReference type="ARBA" id="ARBA00000085"/>
    </source>
</evidence>
<dbReference type="CDD" id="cd00130">
    <property type="entry name" value="PAS"/>
    <property type="match status" value="1"/>
</dbReference>
<keyword evidence="4" id="KW-0808">Transferase</keyword>
<proteinExistence type="predicted"/>
<protein>
    <recommendedName>
        <fullName evidence="2">histidine kinase</fullName>
        <ecNumber evidence="2">2.7.13.3</ecNumber>
    </recommendedName>
</protein>
<dbReference type="PANTHER" id="PTHR41523">
    <property type="entry name" value="TWO-COMPONENT SYSTEM SENSOR PROTEIN"/>
    <property type="match status" value="1"/>
</dbReference>